<keyword evidence="6" id="KW-0175">Coiled coil</keyword>
<reference evidence="10 11" key="1">
    <citation type="journal article" date="2015" name="Genome Announc.">
        <title>Draft Genome Sequences of Marine Isolates of Thalassomonas viridans and Thalassomonas actiniarum.</title>
        <authorList>
            <person name="Olonade I."/>
            <person name="van Zyl L.J."/>
            <person name="Trindade M."/>
        </authorList>
    </citation>
    <scope>NUCLEOTIDE SEQUENCE [LARGE SCALE GENOMIC DNA]</scope>
    <source>
        <strain evidence="10 11">A5K-106</strain>
    </source>
</reference>
<keyword evidence="11" id="KW-1185">Reference proteome</keyword>
<evidence type="ECO:0000313" key="10">
    <source>
        <dbReference type="EMBL" id="WDE02045.1"/>
    </source>
</evidence>
<dbReference type="Gene3D" id="1.10.287.950">
    <property type="entry name" value="Methyl-accepting chemotaxis protein"/>
    <property type="match status" value="1"/>
</dbReference>
<gene>
    <name evidence="10" type="ORF">SG35_026590</name>
</gene>
<dbReference type="CDD" id="cd11386">
    <property type="entry name" value="MCP_signal"/>
    <property type="match status" value="1"/>
</dbReference>
<dbReference type="SUPFAM" id="SSF58104">
    <property type="entry name" value="Methyl-accepting chemotaxis protein (MCP) signaling domain"/>
    <property type="match status" value="1"/>
</dbReference>
<dbReference type="EMBL" id="CP059735">
    <property type="protein sequence ID" value="WDE02045.1"/>
    <property type="molecule type" value="Genomic_DNA"/>
</dbReference>
<feature type="region of interest" description="Disordered" evidence="7">
    <location>
        <begin position="249"/>
        <end position="272"/>
    </location>
</feature>
<dbReference type="Pfam" id="PF18947">
    <property type="entry name" value="HAMP_2"/>
    <property type="match status" value="1"/>
</dbReference>
<evidence type="ECO:0000256" key="1">
    <source>
        <dbReference type="ARBA" id="ARBA00004370"/>
    </source>
</evidence>
<evidence type="ECO:0000313" key="11">
    <source>
        <dbReference type="Proteomes" id="UP000032568"/>
    </source>
</evidence>
<dbReference type="PANTHER" id="PTHR43531">
    <property type="entry name" value="PROTEIN ICFG"/>
    <property type="match status" value="1"/>
</dbReference>
<dbReference type="PROSITE" id="PS50111">
    <property type="entry name" value="CHEMOTAXIS_TRANSDUC_2"/>
    <property type="match status" value="1"/>
</dbReference>
<proteinExistence type="inferred from homology"/>
<dbReference type="KEGG" id="tact:SG35_026590"/>
<dbReference type="PRINTS" id="PR00260">
    <property type="entry name" value="CHEMTRNSDUCR"/>
</dbReference>
<dbReference type="InterPro" id="IPR004090">
    <property type="entry name" value="Chemotax_Me-accpt_rcpt"/>
</dbReference>
<dbReference type="InterPro" id="IPR051310">
    <property type="entry name" value="MCP_chemotaxis"/>
</dbReference>
<evidence type="ECO:0000256" key="7">
    <source>
        <dbReference type="SAM" id="MobiDB-lite"/>
    </source>
</evidence>
<dbReference type="InterPro" id="IPR003660">
    <property type="entry name" value="HAMP_dom"/>
</dbReference>
<evidence type="ECO:0000256" key="5">
    <source>
        <dbReference type="PROSITE-ProRule" id="PRU00284"/>
    </source>
</evidence>
<dbReference type="FunFam" id="1.10.287.950:FF:000001">
    <property type="entry name" value="Methyl-accepting chemotaxis sensory transducer"/>
    <property type="match status" value="1"/>
</dbReference>
<feature type="coiled-coil region" evidence="6">
    <location>
        <begin position="438"/>
        <end position="476"/>
    </location>
</feature>
<evidence type="ECO:0000256" key="6">
    <source>
        <dbReference type="SAM" id="Coils"/>
    </source>
</evidence>
<protein>
    <submittedName>
        <fullName evidence="10">Methyl-accepting chemotaxis protein</fullName>
    </submittedName>
</protein>
<evidence type="ECO:0000259" key="8">
    <source>
        <dbReference type="PROSITE" id="PS50111"/>
    </source>
</evidence>
<comment type="similarity">
    <text evidence="4">Belongs to the methyl-accepting chemotaxis (MCP) protein family.</text>
</comment>
<feature type="domain" description="Methyl-accepting transducer" evidence="8">
    <location>
        <begin position="238"/>
        <end position="467"/>
    </location>
</feature>
<dbReference type="Gene3D" id="3.30.450.20">
    <property type="entry name" value="PAS domain"/>
    <property type="match status" value="1"/>
</dbReference>
<dbReference type="GO" id="GO:0007165">
    <property type="term" value="P:signal transduction"/>
    <property type="evidence" value="ECO:0007669"/>
    <property type="project" value="UniProtKB-KW"/>
</dbReference>
<name>A0AAE9YX65_9GAMM</name>
<evidence type="ECO:0000256" key="2">
    <source>
        <dbReference type="ARBA" id="ARBA00022481"/>
    </source>
</evidence>
<accession>A0AAE9YX65</accession>
<organism evidence="10 11">
    <name type="scientific">Thalassomonas actiniarum</name>
    <dbReference type="NCBI Taxonomy" id="485447"/>
    <lineage>
        <taxon>Bacteria</taxon>
        <taxon>Pseudomonadati</taxon>
        <taxon>Pseudomonadota</taxon>
        <taxon>Gammaproteobacteria</taxon>
        <taxon>Alteromonadales</taxon>
        <taxon>Colwelliaceae</taxon>
        <taxon>Thalassomonas</taxon>
    </lineage>
</organism>
<dbReference type="PROSITE" id="PS50885">
    <property type="entry name" value="HAMP"/>
    <property type="match status" value="1"/>
</dbReference>
<reference evidence="10 11" key="2">
    <citation type="journal article" date="2022" name="Mar. Drugs">
        <title>Bioassay-Guided Fractionation Leads to the Detection of Cholic Acid Generated by the Rare Thalassomonas sp.</title>
        <authorList>
            <person name="Pheiffer F."/>
            <person name="Schneider Y.K."/>
            <person name="Hansen E.H."/>
            <person name="Andersen J.H."/>
            <person name="Isaksson J."/>
            <person name="Busche T."/>
            <person name="R C."/>
            <person name="Kalinowski J."/>
            <person name="Zyl L.V."/>
            <person name="Trindade M."/>
        </authorList>
    </citation>
    <scope>NUCLEOTIDE SEQUENCE [LARGE SCALE GENOMIC DNA]</scope>
    <source>
        <strain evidence="10 11">A5K-106</strain>
    </source>
</reference>
<dbReference type="PANTHER" id="PTHR43531:SF14">
    <property type="entry name" value="METHYL-ACCEPTING CHEMOTAXIS PROTEIN I-RELATED"/>
    <property type="match status" value="1"/>
</dbReference>
<dbReference type="SMART" id="SM00283">
    <property type="entry name" value="MA"/>
    <property type="match status" value="1"/>
</dbReference>
<keyword evidence="2" id="KW-0488">Methylation</keyword>
<feature type="domain" description="HAMP" evidence="9">
    <location>
        <begin position="181"/>
        <end position="233"/>
    </location>
</feature>
<evidence type="ECO:0000259" key="9">
    <source>
        <dbReference type="PROSITE" id="PS50885"/>
    </source>
</evidence>
<feature type="compositionally biased region" description="Polar residues" evidence="7">
    <location>
        <begin position="262"/>
        <end position="272"/>
    </location>
</feature>
<evidence type="ECO:0000256" key="4">
    <source>
        <dbReference type="ARBA" id="ARBA00029447"/>
    </source>
</evidence>
<dbReference type="Pfam" id="PF00015">
    <property type="entry name" value="MCPsignal"/>
    <property type="match status" value="1"/>
</dbReference>
<dbReference type="Proteomes" id="UP000032568">
    <property type="component" value="Chromosome"/>
</dbReference>
<sequence>MLFNALNGMQTTLKNKDAEVGRMISTIQGMSSNLMMADTEGVINYLNPSMIEVLNKRKSAIQEVFPDFSVDNIIGTNLDSFHKNPAHQRHLLRPDNLPYAANIKLGELSFELKVVALFDANKQHLGLAVEWIDTTDAVNAQEQIATLIEKASRGDLTERIEADQFEGFMLTLGNNINSMLDTIVEPITSCQKILQEMASGNLSQNMEGKYQGAFAKLQSSINSSINNIRKMVDEIRGASNNVFTSSREIASGNNELSHRTESQASSLEETASAMEQLTSTVQQNAENSSEVNRLSSEVMQSASNGGKVVESAITAMKGINKSSSEIADIIGVIDEIAFQTNLLALNAAVEAARAGEQGRGFAVVAAEVRSLAQRSAAAAKDIKGLINDSVEAVGQGSKYVNDTGTTFNELVAAIEKVSLMIRDIEAAGKEQAAGISEVSAAVSQMDEMTQQNAALVEEAAASSKAMEEQAEILMEQVNFFNYDGNNESSSLTKILGSNAESDEQGTEVITPRTKKLVNSITHPDAEWEEF</sequence>
<keyword evidence="3 5" id="KW-0807">Transducer</keyword>
<dbReference type="GO" id="GO:0006935">
    <property type="term" value="P:chemotaxis"/>
    <property type="evidence" value="ECO:0007669"/>
    <property type="project" value="InterPro"/>
</dbReference>
<dbReference type="InterPro" id="IPR004089">
    <property type="entry name" value="MCPsignal_dom"/>
</dbReference>
<evidence type="ECO:0000256" key="3">
    <source>
        <dbReference type="ARBA" id="ARBA00023224"/>
    </source>
</evidence>
<dbReference type="AlphaFoldDB" id="A0AAE9YX65"/>
<comment type="subcellular location">
    <subcellularLocation>
        <location evidence="1">Membrane</location>
    </subcellularLocation>
</comment>
<dbReference type="GO" id="GO:0005886">
    <property type="term" value="C:plasma membrane"/>
    <property type="evidence" value="ECO:0007669"/>
    <property type="project" value="TreeGrafter"/>
</dbReference>
<dbReference type="GO" id="GO:0004888">
    <property type="term" value="F:transmembrane signaling receptor activity"/>
    <property type="evidence" value="ECO:0007669"/>
    <property type="project" value="InterPro"/>
</dbReference>